<sequence length="614" mass="69064">MAAVFLLKSDLFYFKLSYENSSPRMLRLLSWLILCAMLVLLTSCSDFDKEFTVQSANSTIEVHTDGAAFVLENFDISVKRAENYGGVYVDIPQRFTDASGGVHWRDFELVAARRDGRDEYYSWENNVPGYSIYIGEEHCKDCSANLPTGLAKIQIAYWLGRLVRQEGDREVLFLPAYMGRVHGQGAKKTLTLKLPPGGTIRPLKQDRQGAYDIMRSAPNEILVSIPAGKGDRVLPDIEIEYPAGTFVTITSGKRVQWWLSDHFLPFISILGPIVAGLFVLTRLGQAWRLPAPLIAFDSKKTESTSPALAAYLFSNWKPEAAKPAFMASACHLAMKRLLRISSLGEDAEASDLSARQVRKKGKVARARWYGLPAVTRSVFGRIEGERPVNDRRTVLNALYGFERDLHQTVTEEYRKVRGGTDRTRLVAAAIILALGTAAAYFSGLLIFSVSICGILLVLFIVVMMFRHPERFPMAVSTSEQFKQALTLLLGFPAIVIAALSYIGTTEVISEQRPYLMAILLDIVGIVTVVALRMPTPKQRQIHNDILVLNRYFLGEIEGPEMSVECYEHHLPFAVALNVEQRWTERFNRWRESEKMETYAPDWRSSSLRDSDIKV</sequence>
<comment type="caution">
    <text evidence="3">The sequence shown here is derived from an EMBL/GenBank/DDBJ whole genome shotgun (WGS) entry which is preliminary data.</text>
</comment>
<feature type="transmembrane region" description="Helical" evidence="1">
    <location>
        <begin position="485"/>
        <end position="502"/>
    </location>
</feature>
<dbReference type="EMBL" id="JABDYC010000003">
    <property type="protein sequence ID" value="MBX5023823.1"/>
    <property type="molecule type" value="Genomic_DNA"/>
</dbReference>
<evidence type="ECO:0000256" key="1">
    <source>
        <dbReference type="SAM" id="Phobius"/>
    </source>
</evidence>
<proteinExistence type="predicted"/>
<protein>
    <submittedName>
        <fullName evidence="3">DUF2207 domain-containing protein</fullName>
    </submittedName>
</protein>
<gene>
    <name evidence="3" type="ORF">HJB63_14770</name>
</gene>
<name>A0A9Q3QXH7_9HYPH</name>
<accession>A0A9Q3QXH7</accession>
<feature type="domain" description="Predicted membrane protein YciQ-like C-terminal" evidence="2">
    <location>
        <begin position="303"/>
        <end position="586"/>
    </location>
</feature>
<feature type="transmembrane region" description="Helical" evidence="1">
    <location>
        <begin position="423"/>
        <end position="441"/>
    </location>
</feature>
<dbReference type="InterPro" id="IPR048389">
    <property type="entry name" value="YciQ-like_C"/>
</dbReference>
<organism evidence="3 4">
    <name type="scientific">Rhizobium lentis</name>
    <dbReference type="NCBI Taxonomy" id="1138194"/>
    <lineage>
        <taxon>Bacteria</taxon>
        <taxon>Pseudomonadati</taxon>
        <taxon>Pseudomonadota</taxon>
        <taxon>Alphaproteobacteria</taxon>
        <taxon>Hyphomicrobiales</taxon>
        <taxon>Rhizobiaceae</taxon>
        <taxon>Rhizobium/Agrobacterium group</taxon>
        <taxon>Rhizobium</taxon>
    </lineage>
</organism>
<keyword evidence="1" id="KW-0472">Membrane</keyword>
<evidence type="ECO:0000259" key="2">
    <source>
        <dbReference type="Pfam" id="PF20990"/>
    </source>
</evidence>
<feature type="transmembrane region" description="Helical" evidence="1">
    <location>
        <begin position="514"/>
        <end position="531"/>
    </location>
</feature>
<dbReference type="Pfam" id="PF20990">
    <property type="entry name" value="DUF2207_C"/>
    <property type="match status" value="1"/>
</dbReference>
<keyword evidence="1" id="KW-0812">Transmembrane</keyword>
<dbReference type="AlphaFoldDB" id="A0A9Q3QXH7"/>
<reference evidence="3" key="1">
    <citation type="submission" date="2020-04" db="EMBL/GenBank/DDBJ databases">
        <title>Global-level population genomics: horizontal gene transfer, symbiosis and evolution in Rhizobia.</title>
        <authorList>
            <person name="Gai Y."/>
        </authorList>
    </citation>
    <scope>NUCLEOTIDE SEQUENCE</scope>
    <source>
        <strain evidence="3">BLR57</strain>
    </source>
</reference>
<dbReference type="Proteomes" id="UP000749740">
    <property type="component" value="Unassembled WGS sequence"/>
</dbReference>
<keyword evidence="1" id="KW-1133">Transmembrane helix</keyword>
<evidence type="ECO:0000313" key="3">
    <source>
        <dbReference type="EMBL" id="MBX5023823.1"/>
    </source>
</evidence>
<evidence type="ECO:0000313" key="4">
    <source>
        <dbReference type="Proteomes" id="UP000749740"/>
    </source>
</evidence>
<feature type="transmembrane region" description="Helical" evidence="1">
    <location>
        <begin position="447"/>
        <end position="465"/>
    </location>
</feature>
<feature type="transmembrane region" description="Helical" evidence="1">
    <location>
        <begin position="263"/>
        <end position="280"/>
    </location>
</feature>